<accession>A0A7J0H5G5</accession>
<sequence>MASSGGGDDEDKSIDSSTDVASDKDESHHSRDECSQARQLELKFELKLGSMSESWLPFELRSDAMSKRLSLKNLTQNLEESKGGSSVKKSTLAKGWSLARSIIGESLMPRPVTKPPSKEANKVTSAAAVEEGTSANPVATLGPKVTMLRSSSTVEKLLKAVIPPFDKEEVDKLELDRVVSKLFHILGQAVEAAASKYFGKRVDFCKRQIARHHPNLGFNLEGMGIDHDLLNEEEETEEKEENREEGDTSPFSP</sequence>
<protein>
    <submittedName>
        <fullName evidence="2">Uncharacterized protein</fullName>
    </submittedName>
</protein>
<evidence type="ECO:0000313" key="2">
    <source>
        <dbReference type="EMBL" id="GFZ18347.1"/>
    </source>
</evidence>
<proteinExistence type="predicted"/>
<feature type="region of interest" description="Disordered" evidence="1">
    <location>
        <begin position="1"/>
        <end position="36"/>
    </location>
</feature>
<evidence type="ECO:0000313" key="3">
    <source>
        <dbReference type="Proteomes" id="UP000585474"/>
    </source>
</evidence>
<organism evidence="2 3">
    <name type="scientific">Actinidia rufa</name>
    <dbReference type="NCBI Taxonomy" id="165716"/>
    <lineage>
        <taxon>Eukaryota</taxon>
        <taxon>Viridiplantae</taxon>
        <taxon>Streptophyta</taxon>
        <taxon>Embryophyta</taxon>
        <taxon>Tracheophyta</taxon>
        <taxon>Spermatophyta</taxon>
        <taxon>Magnoliopsida</taxon>
        <taxon>eudicotyledons</taxon>
        <taxon>Gunneridae</taxon>
        <taxon>Pentapetalae</taxon>
        <taxon>asterids</taxon>
        <taxon>Ericales</taxon>
        <taxon>Actinidiaceae</taxon>
        <taxon>Actinidia</taxon>
    </lineage>
</organism>
<dbReference type="EMBL" id="BJWL01000027">
    <property type="protein sequence ID" value="GFZ18347.1"/>
    <property type="molecule type" value="Genomic_DNA"/>
</dbReference>
<gene>
    <name evidence="2" type="ORF">Acr_27g0000860</name>
</gene>
<dbReference type="AlphaFoldDB" id="A0A7J0H5G5"/>
<feature type="compositionally biased region" description="Basic and acidic residues" evidence="1">
    <location>
        <begin position="21"/>
        <end position="36"/>
    </location>
</feature>
<comment type="caution">
    <text evidence="2">The sequence shown here is derived from an EMBL/GenBank/DDBJ whole genome shotgun (WGS) entry which is preliminary data.</text>
</comment>
<reference evidence="2 3" key="1">
    <citation type="submission" date="2019-07" db="EMBL/GenBank/DDBJ databases">
        <title>De Novo Assembly of kiwifruit Actinidia rufa.</title>
        <authorList>
            <person name="Sugita-Konishi S."/>
            <person name="Sato K."/>
            <person name="Mori E."/>
            <person name="Abe Y."/>
            <person name="Kisaki G."/>
            <person name="Hamano K."/>
            <person name="Suezawa K."/>
            <person name="Otani M."/>
            <person name="Fukuda T."/>
            <person name="Manabe T."/>
            <person name="Gomi K."/>
            <person name="Tabuchi M."/>
            <person name="Akimitsu K."/>
            <person name="Kataoka I."/>
        </authorList>
    </citation>
    <scope>NUCLEOTIDE SEQUENCE [LARGE SCALE GENOMIC DNA]</scope>
    <source>
        <strain evidence="3">cv. Fuchu</strain>
    </source>
</reference>
<dbReference type="Proteomes" id="UP000585474">
    <property type="component" value="Unassembled WGS sequence"/>
</dbReference>
<name>A0A7J0H5G5_9ERIC</name>
<evidence type="ECO:0000256" key="1">
    <source>
        <dbReference type="SAM" id="MobiDB-lite"/>
    </source>
</evidence>
<keyword evidence="3" id="KW-1185">Reference proteome</keyword>
<feature type="region of interest" description="Disordered" evidence="1">
    <location>
        <begin position="228"/>
        <end position="253"/>
    </location>
</feature>